<dbReference type="InterPro" id="IPR029047">
    <property type="entry name" value="HSP70_peptide-bd_sf"/>
</dbReference>
<reference evidence="4" key="1">
    <citation type="submission" date="2022-08" db="EMBL/GenBank/DDBJ databases">
        <authorList>
            <person name="Marques A."/>
        </authorList>
    </citation>
    <scope>NUCLEOTIDE SEQUENCE</scope>
    <source>
        <strain evidence="4">RhyPub2mFocal</strain>
        <tissue evidence="4">Leaves</tissue>
    </source>
</reference>
<dbReference type="FunFam" id="2.60.34.10:FF:000002">
    <property type="entry name" value="Heat shock 70 kDa"/>
    <property type="match status" value="1"/>
</dbReference>
<proteinExistence type="inferred from homology"/>
<dbReference type="Gene3D" id="2.60.34.10">
    <property type="entry name" value="Substrate Binding Domain Of DNAk, Chain A, domain 1"/>
    <property type="match status" value="1"/>
</dbReference>
<dbReference type="SUPFAM" id="SSF100920">
    <property type="entry name" value="Heat shock protein 70kD (HSP70), peptide-binding domain"/>
    <property type="match status" value="1"/>
</dbReference>
<gene>
    <name evidence="4" type="ORF">LUZ62_086638</name>
</gene>
<keyword evidence="2 3" id="KW-0067">ATP-binding</keyword>
<evidence type="ECO:0000256" key="2">
    <source>
        <dbReference type="ARBA" id="ARBA00022840"/>
    </source>
</evidence>
<dbReference type="Gene3D" id="3.90.640.10">
    <property type="entry name" value="Actin, Chain A, domain 4"/>
    <property type="match status" value="1"/>
</dbReference>
<dbReference type="GO" id="GO:0005524">
    <property type="term" value="F:ATP binding"/>
    <property type="evidence" value="ECO:0007669"/>
    <property type="project" value="UniProtKB-KW"/>
</dbReference>
<dbReference type="PROSITE" id="PS00297">
    <property type="entry name" value="HSP70_1"/>
    <property type="match status" value="1"/>
</dbReference>
<protein>
    <submittedName>
        <fullName evidence="4">70 kDa heat shock protein</fullName>
    </submittedName>
</protein>
<comment type="caution">
    <text evidence="4">The sequence shown here is derived from an EMBL/GenBank/DDBJ whole genome shotgun (WGS) entry which is preliminary data.</text>
</comment>
<dbReference type="NCBIfam" id="NF001413">
    <property type="entry name" value="PRK00290.1"/>
    <property type="match status" value="1"/>
</dbReference>
<dbReference type="InterPro" id="IPR018181">
    <property type="entry name" value="Heat_shock_70_CS"/>
</dbReference>
<comment type="similarity">
    <text evidence="3">Belongs to the heat shock protein 70 family.</text>
</comment>
<dbReference type="InterPro" id="IPR043129">
    <property type="entry name" value="ATPase_NBD"/>
</dbReference>
<dbReference type="GO" id="GO:0140662">
    <property type="term" value="F:ATP-dependent protein folding chaperone"/>
    <property type="evidence" value="ECO:0007669"/>
    <property type="project" value="InterPro"/>
</dbReference>
<dbReference type="Proteomes" id="UP001140206">
    <property type="component" value="Chromosome 5"/>
</dbReference>
<dbReference type="FunFam" id="3.30.30.30:FF:000001">
    <property type="entry name" value="heat shock 70 kDa protein-like"/>
    <property type="match status" value="1"/>
</dbReference>
<dbReference type="InterPro" id="IPR029048">
    <property type="entry name" value="HSP70_C_sf"/>
</dbReference>
<accession>A0AAV8C973</accession>
<dbReference type="Gene3D" id="3.30.30.30">
    <property type="match status" value="1"/>
</dbReference>
<dbReference type="InterPro" id="IPR013126">
    <property type="entry name" value="Hsp_70_fam"/>
</dbReference>
<dbReference type="PROSITE" id="PS01036">
    <property type="entry name" value="HSP70_3"/>
    <property type="match status" value="1"/>
</dbReference>
<dbReference type="FunFam" id="3.90.640.10:FF:000002">
    <property type="entry name" value="Heat shock 70 kDa"/>
    <property type="match status" value="1"/>
</dbReference>
<keyword evidence="5" id="KW-1185">Reference proteome</keyword>
<keyword evidence="4" id="KW-0346">Stress response</keyword>
<dbReference type="FunFam" id="3.30.420.40:FF:000026">
    <property type="entry name" value="Heat shock protein 70"/>
    <property type="match status" value="1"/>
</dbReference>
<evidence type="ECO:0000313" key="5">
    <source>
        <dbReference type="Proteomes" id="UP001140206"/>
    </source>
</evidence>
<evidence type="ECO:0000256" key="1">
    <source>
        <dbReference type="ARBA" id="ARBA00022741"/>
    </source>
</evidence>
<dbReference type="Pfam" id="PF00012">
    <property type="entry name" value="HSP70"/>
    <property type="match status" value="1"/>
</dbReference>
<sequence length="635" mass="70701">MQFLVKVETISLEHLTNGNKKALAIGIDLGTTYSCVAVCYENRVEIIANDQGNRITPSCVAFTPADRLIGEAAKNQVDTNPINTIFDMKRLIGRRFSDPVVQSDRKLWPFNVIQGAGDKPKIVVKYKGEEKQFWPEQLSAMILEKMKEIAENFLECSIQNAVITVPAYFNDSQRRATRDAGKIAGLNVMRIMDEPTAAAVAYGFEKKTYILEEKNVLVFDLGGGTCDVSVLNIKHGVFKVKATAGDTHLGGEDFDNRLLNYFLQEIKKKHNKDISDNPKAIRKLRSQCERAKRFLSSATTTTVEVSGLYDGIDFSSNISRARFEDLNVDLFKRCMVLVTKCLEDAHMDKAAIDIVVLVGGSTRIPMIQQLLQVLFEGKELCKGINPDEAVAYGAAVQAAKLSGHGNDEVLDLVIVDVTPLSLGIETQNGQMTTLIERNTAIPTRKEKIFSTTCDNQPSVLVQVFEGERPRTEDNILLGKFKLSEIPPAPRLEPKINVCFEIDANGILNVTAQDVGTGQQSKITVTTEGQLSKEQIEKMMKDAETFRAEDFEYKRKVNARNALEKYAYNMRNTIRSSKVAPKLTTANKTVIDDATMQAINWVENNLLPDPANSEAKLNELIGICEPIIEMIYKESR</sequence>
<dbReference type="SUPFAM" id="SSF53067">
    <property type="entry name" value="Actin-like ATPase domain"/>
    <property type="match status" value="2"/>
</dbReference>
<dbReference type="EMBL" id="JAMFTS010000005">
    <property type="protein sequence ID" value="KAJ4752233.1"/>
    <property type="molecule type" value="Genomic_DNA"/>
</dbReference>
<name>A0AAV8C973_9POAL</name>
<dbReference type="PROSITE" id="PS00329">
    <property type="entry name" value="HSP70_2"/>
    <property type="match status" value="1"/>
</dbReference>
<dbReference type="AlphaFoldDB" id="A0AAV8C973"/>
<dbReference type="Gene3D" id="3.30.420.40">
    <property type="match status" value="2"/>
</dbReference>
<dbReference type="SUPFAM" id="SSF100934">
    <property type="entry name" value="Heat shock protein 70kD (HSP70), C-terminal subdomain"/>
    <property type="match status" value="1"/>
</dbReference>
<dbReference type="PANTHER" id="PTHR19375">
    <property type="entry name" value="HEAT SHOCK PROTEIN 70KDA"/>
    <property type="match status" value="1"/>
</dbReference>
<evidence type="ECO:0000256" key="3">
    <source>
        <dbReference type="RuleBase" id="RU003322"/>
    </source>
</evidence>
<dbReference type="PRINTS" id="PR00301">
    <property type="entry name" value="HEATSHOCK70"/>
</dbReference>
<evidence type="ECO:0000313" key="4">
    <source>
        <dbReference type="EMBL" id="KAJ4752233.1"/>
    </source>
</evidence>
<keyword evidence="1 3" id="KW-0547">Nucleotide-binding</keyword>
<dbReference type="Gene3D" id="1.20.1270.10">
    <property type="match status" value="1"/>
</dbReference>
<organism evidence="4 5">
    <name type="scientific">Rhynchospora pubera</name>
    <dbReference type="NCBI Taxonomy" id="906938"/>
    <lineage>
        <taxon>Eukaryota</taxon>
        <taxon>Viridiplantae</taxon>
        <taxon>Streptophyta</taxon>
        <taxon>Embryophyta</taxon>
        <taxon>Tracheophyta</taxon>
        <taxon>Spermatophyta</taxon>
        <taxon>Magnoliopsida</taxon>
        <taxon>Liliopsida</taxon>
        <taxon>Poales</taxon>
        <taxon>Cyperaceae</taxon>
        <taxon>Cyperoideae</taxon>
        <taxon>Rhynchosporeae</taxon>
        <taxon>Rhynchospora</taxon>
    </lineage>
</organism>